<evidence type="ECO:0000259" key="9">
    <source>
        <dbReference type="Pfam" id="PF03914"/>
    </source>
</evidence>
<feature type="domain" description="CCAAT-binding factor" evidence="9">
    <location>
        <begin position="790"/>
        <end position="969"/>
    </location>
</feature>
<comment type="caution">
    <text evidence="10">The sequence shown here is derived from an EMBL/GenBank/DDBJ whole genome shotgun (WGS) entry which is preliminary data.</text>
</comment>
<feature type="compositionally biased region" description="Basic and acidic residues" evidence="7">
    <location>
        <begin position="1012"/>
        <end position="1023"/>
    </location>
</feature>
<protein>
    <recommendedName>
        <fullName evidence="3">Protein farnesyltransferase subunit beta</fullName>
        <ecNumber evidence="2">2.5.1.58</ecNumber>
    </recommendedName>
    <alternativeName>
        <fullName evidence="5">CAAX farnesyltransferase subunit beta</fullName>
    </alternativeName>
    <alternativeName>
        <fullName evidence="6">Ras proteins prenyltransferase subunit beta</fullName>
    </alternativeName>
</protein>
<comment type="similarity">
    <text evidence="1">Belongs to the CBF/MAK21 family.</text>
</comment>
<dbReference type="InterPro" id="IPR008930">
    <property type="entry name" value="Terpenoid_cyclase/PrenylTrfase"/>
</dbReference>
<sequence>MAHDNGDSAYRFTLAESRFAFEDEGYATYTSVEQKRTEEMIRNEKSYQTNRLGNNKSEEGKPLLLRELHKGYIESSLENLSKSYMSMDASRAWFCFWGLHSLRILGYKPRKDLQARIIEFLKSCEAPEGGYGGGPAQLPHLATTYAAVMALISIGTPEAFECIDRKRLYKFINSMRQPNGSFVLHEGGEIDIRGAYCAIAAACITNIVDDALFENTATWLISCQTYEGGFGGSPDCEAHGGYTSCGVNALALLKKSCLVNSEAALNWLVNRQMQFEGGFNGRTNKLVDGCYSYWQAATFFTLEYELSSLFKQGTNVRGLFDHSALEYYILVVCQDTNSGGLRDKPDKKPDLYHTCYCLAGLSIAQSYAKTKDNITGGFVNAVEDVHHLYNKAITAANVKKLSLTPKRVDEGTHNVVTPKEKKSLATPKRVDERVHHLVQHVEGSKWFDYQFDEVNDQKQSQGETVNSADKLKMLEDQAAALLNRDIELYEAWYRSKNKSDADWLANVANKGTFADRLSVVQLKVQRSPVHTINHLIQLVAIVEKKGLRESTSALKVLKDLFVQDLLPSGRKLLFLKSRPLDKYNVTEDKSGKKKRLIMWKFEADLKECYQKFTHALQEMAGSAVEGVAQNACTAMAELLWERPEQEQYLLTALVNKLGHPTHKIGAKVALLLETLVEKHTKMRLIVVNEVKQLIFRKNISEKAQNYAVHFLRRIMLNAGESDLAFALIQIYLALFRIIIANDKHDHKLLPLLIAGVNKAFPYAKGKTEGLVNEVEGLYTLVQTSKLSTALNVLKLLFQIHNNTEGLSDRFYQSFYRRLLNIHSSSMDEQFFSLIQKVLQNDSVLPRVRAFLKRLFQKSVKLELESGIKIEQPECNGLAKSINSKFLDEDDSDEMESSKGNDNTSHGWIHRRLSSPKKGAKRPRLSSSVNSTTVYDPHARNPLFARADLAVDVELSLFAKHYHPTVASFAKDLLEGNPIKFGGDPLVDLSTMRFLEGIVLKTPATTPKKKQKDKSDKSSFKNEGNEDIEDEIGDPFGNEDPDVDADLNADDDAENDGGSDGEESDVEME</sequence>
<dbReference type="InterPro" id="IPR001330">
    <property type="entry name" value="Prenyltrans"/>
</dbReference>
<dbReference type="InterPro" id="IPR026872">
    <property type="entry name" value="FTB"/>
</dbReference>
<evidence type="ECO:0000256" key="6">
    <source>
        <dbReference type="ARBA" id="ARBA00032909"/>
    </source>
</evidence>
<evidence type="ECO:0000313" key="10">
    <source>
        <dbReference type="EMBL" id="KAI1712243.1"/>
    </source>
</evidence>
<evidence type="ECO:0000256" key="5">
    <source>
        <dbReference type="ARBA" id="ARBA00030182"/>
    </source>
</evidence>
<name>A0AAD4R2X6_9BILA</name>
<dbReference type="InterPro" id="IPR005612">
    <property type="entry name" value="CCAAT-binding_factor"/>
</dbReference>
<dbReference type="Gene3D" id="1.50.10.20">
    <property type="match status" value="1"/>
</dbReference>
<evidence type="ECO:0000256" key="7">
    <source>
        <dbReference type="SAM" id="MobiDB-lite"/>
    </source>
</evidence>
<dbReference type="InterPro" id="IPR040155">
    <property type="entry name" value="CEBPZ/Mak21-like"/>
</dbReference>
<evidence type="ECO:0000256" key="1">
    <source>
        <dbReference type="ARBA" id="ARBA00007797"/>
    </source>
</evidence>
<dbReference type="EMBL" id="JAKKPZ010000019">
    <property type="protein sequence ID" value="KAI1712243.1"/>
    <property type="molecule type" value="Genomic_DNA"/>
</dbReference>
<evidence type="ECO:0000313" key="11">
    <source>
        <dbReference type="Proteomes" id="UP001201812"/>
    </source>
</evidence>
<dbReference type="PANTHER" id="PTHR12048:SF0">
    <property type="entry name" value="CCAAT_ENHANCER-BINDING PROTEIN ZETA"/>
    <property type="match status" value="1"/>
</dbReference>
<reference evidence="10" key="1">
    <citation type="submission" date="2022-01" db="EMBL/GenBank/DDBJ databases">
        <title>Genome Sequence Resource for Two Populations of Ditylenchus destructor, the Migratory Endoparasitic Phytonematode.</title>
        <authorList>
            <person name="Zhang H."/>
            <person name="Lin R."/>
            <person name="Xie B."/>
        </authorList>
    </citation>
    <scope>NUCLEOTIDE SEQUENCE</scope>
    <source>
        <strain evidence="10">BazhouSP</strain>
    </source>
</reference>
<dbReference type="GO" id="GO:0005634">
    <property type="term" value="C:nucleus"/>
    <property type="evidence" value="ECO:0007669"/>
    <property type="project" value="TreeGrafter"/>
</dbReference>
<dbReference type="Pfam" id="PF00432">
    <property type="entry name" value="Prenyltrans"/>
    <property type="match status" value="1"/>
</dbReference>
<evidence type="ECO:0000256" key="2">
    <source>
        <dbReference type="ARBA" id="ARBA00012702"/>
    </source>
</evidence>
<proteinExistence type="inferred from homology"/>
<gene>
    <name evidence="10" type="ORF">DdX_09794</name>
</gene>
<evidence type="ECO:0000259" key="8">
    <source>
        <dbReference type="Pfam" id="PF00432"/>
    </source>
</evidence>
<organism evidence="10 11">
    <name type="scientific">Ditylenchus destructor</name>
    <dbReference type="NCBI Taxonomy" id="166010"/>
    <lineage>
        <taxon>Eukaryota</taxon>
        <taxon>Metazoa</taxon>
        <taxon>Ecdysozoa</taxon>
        <taxon>Nematoda</taxon>
        <taxon>Chromadorea</taxon>
        <taxon>Rhabditida</taxon>
        <taxon>Tylenchina</taxon>
        <taxon>Tylenchomorpha</taxon>
        <taxon>Sphaerularioidea</taxon>
        <taxon>Anguinidae</taxon>
        <taxon>Anguininae</taxon>
        <taxon>Ditylenchus</taxon>
    </lineage>
</organism>
<feature type="region of interest" description="Disordered" evidence="7">
    <location>
        <begin position="1003"/>
        <end position="1068"/>
    </location>
</feature>
<keyword evidence="11" id="KW-1185">Reference proteome</keyword>
<dbReference type="InterPro" id="IPR016024">
    <property type="entry name" value="ARM-type_fold"/>
</dbReference>
<evidence type="ECO:0000256" key="4">
    <source>
        <dbReference type="ARBA" id="ARBA00022737"/>
    </source>
</evidence>
<dbReference type="Pfam" id="PF03914">
    <property type="entry name" value="CBF"/>
    <property type="match status" value="1"/>
</dbReference>
<evidence type="ECO:0000256" key="3">
    <source>
        <dbReference type="ARBA" id="ARBA00015798"/>
    </source>
</evidence>
<dbReference type="PANTHER" id="PTHR12048">
    <property type="entry name" value="CCAAT-BINDING FACTOR-RELATED"/>
    <property type="match status" value="1"/>
</dbReference>
<dbReference type="SUPFAM" id="SSF48371">
    <property type="entry name" value="ARM repeat"/>
    <property type="match status" value="1"/>
</dbReference>
<dbReference type="GO" id="GO:0005965">
    <property type="term" value="C:protein farnesyltransferase complex"/>
    <property type="evidence" value="ECO:0007669"/>
    <property type="project" value="InterPro"/>
</dbReference>
<accession>A0AAD4R2X6</accession>
<dbReference type="AlphaFoldDB" id="A0AAD4R2X6"/>
<dbReference type="SUPFAM" id="SSF48239">
    <property type="entry name" value="Terpenoid cyclases/Protein prenyltransferases"/>
    <property type="match status" value="1"/>
</dbReference>
<dbReference type="EC" id="2.5.1.58" evidence="2"/>
<feature type="compositionally biased region" description="Acidic residues" evidence="7">
    <location>
        <begin position="1024"/>
        <end position="1068"/>
    </location>
</feature>
<dbReference type="CDD" id="cd02893">
    <property type="entry name" value="FTase"/>
    <property type="match status" value="1"/>
</dbReference>
<dbReference type="GO" id="GO:0004660">
    <property type="term" value="F:protein farnesyltransferase activity"/>
    <property type="evidence" value="ECO:0007669"/>
    <property type="project" value="UniProtKB-EC"/>
</dbReference>
<feature type="compositionally biased region" description="Basic residues" evidence="7">
    <location>
        <begin position="907"/>
        <end position="923"/>
    </location>
</feature>
<feature type="domain" description="Prenyltransferase alpha-alpha toroid" evidence="8">
    <location>
        <begin position="64"/>
        <end position="387"/>
    </location>
</feature>
<dbReference type="Proteomes" id="UP001201812">
    <property type="component" value="Unassembled WGS sequence"/>
</dbReference>
<feature type="region of interest" description="Disordered" evidence="7">
    <location>
        <begin position="888"/>
        <end position="932"/>
    </location>
</feature>
<keyword evidence="4" id="KW-0677">Repeat</keyword>